<organism evidence="9 10">
    <name type="scientific">Faecalicatena faecalis</name>
    <dbReference type="NCBI Taxonomy" id="2726362"/>
    <lineage>
        <taxon>Bacteria</taxon>
        <taxon>Bacillati</taxon>
        <taxon>Bacillota</taxon>
        <taxon>Clostridia</taxon>
        <taxon>Lachnospirales</taxon>
        <taxon>Lachnospiraceae</taxon>
        <taxon>Faecalicatena</taxon>
    </lineage>
</organism>
<evidence type="ECO:0000259" key="7">
    <source>
        <dbReference type="Pfam" id="PF02687"/>
    </source>
</evidence>
<accession>A0ABS6D6V3</accession>
<evidence type="ECO:0000259" key="8">
    <source>
        <dbReference type="Pfam" id="PF12704"/>
    </source>
</evidence>
<dbReference type="PANTHER" id="PTHR30572:SF9">
    <property type="entry name" value="ABC TRANSPORTER PERMEASE PROTEIN"/>
    <property type="match status" value="1"/>
</dbReference>
<comment type="subcellular location">
    <subcellularLocation>
        <location evidence="1">Cell membrane</location>
        <topology evidence="1">Multi-pass membrane protein</topology>
    </subcellularLocation>
</comment>
<dbReference type="PANTHER" id="PTHR30572">
    <property type="entry name" value="MEMBRANE COMPONENT OF TRANSPORTER-RELATED"/>
    <property type="match status" value="1"/>
</dbReference>
<dbReference type="Pfam" id="PF12704">
    <property type="entry name" value="MacB_PCD"/>
    <property type="match status" value="1"/>
</dbReference>
<protein>
    <submittedName>
        <fullName evidence="9">ABC transporter permease</fullName>
    </submittedName>
</protein>
<dbReference type="InterPro" id="IPR050250">
    <property type="entry name" value="Macrolide_Exporter_MacB"/>
</dbReference>
<dbReference type="InterPro" id="IPR003838">
    <property type="entry name" value="ABC3_permease_C"/>
</dbReference>
<evidence type="ECO:0000256" key="1">
    <source>
        <dbReference type="ARBA" id="ARBA00004651"/>
    </source>
</evidence>
<feature type="transmembrane region" description="Helical" evidence="6">
    <location>
        <begin position="370"/>
        <end position="393"/>
    </location>
</feature>
<reference evidence="9 10" key="1">
    <citation type="submission" date="2021-06" db="EMBL/GenBank/DDBJ databases">
        <title>Faecalicatena sp. nov. isolated from porcine feces.</title>
        <authorList>
            <person name="Oh B.S."/>
            <person name="Lee J.H."/>
        </authorList>
    </citation>
    <scope>NUCLEOTIDE SEQUENCE [LARGE SCALE GENOMIC DNA]</scope>
    <source>
        <strain evidence="9 10">AGMB00832</strain>
    </source>
</reference>
<keyword evidence="2" id="KW-1003">Cell membrane</keyword>
<evidence type="ECO:0000256" key="2">
    <source>
        <dbReference type="ARBA" id="ARBA00022475"/>
    </source>
</evidence>
<evidence type="ECO:0000256" key="4">
    <source>
        <dbReference type="ARBA" id="ARBA00022989"/>
    </source>
</evidence>
<keyword evidence="5 6" id="KW-0472">Membrane</keyword>
<dbReference type="RefSeq" id="WP_216243518.1">
    <property type="nucleotide sequence ID" value="NZ_JABACJ020000016.1"/>
</dbReference>
<gene>
    <name evidence="9" type="ORF">HGO97_015520</name>
</gene>
<feature type="transmembrane region" description="Helical" evidence="6">
    <location>
        <begin position="446"/>
        <end position="469"/>
    </location>
</feature>
<feature type="transmembrane region" description="Helical" evidence="6">
    <location>
        <begin position="329"/>
        <end position="350"/>
    </location>
</feature>
<evidence type="ECO:0000256" key="3">
    <source>
        <dbReference type="ARBA" id="ARBA00022692"/>
    </source>
</evidence>
<name>A0ABS6D6V3_9FIRM</name>
<sequence>MNHMQLAWRSVIRKPVKSMLLLLVVCVISVFLLSGMAASNASVAVQDKTRQAVGAGLLLVENEANRHTRLDRITEKIGEKEGSLDGVHQKKLETADGPVWMSYTDSSFETLRLEDIEKLAAVPGISDYNIATAPMAVNPVNFSRIEDPDLDQTGDKLGVSLIGNRDMTMDFNVLSGNVTMKEGRMVTREDQNVCVISEELAAHNGLKIGDKMEFNDYHDRENADAHAAEIIGIYQVKQKMTPYMSGDTYRSENVIFTDLRFPEKAEGAEGDPLFEKAYFMVEDVDQYDAVKEAVKKVKIGWERYDLIDNKGNLETMSSNFRDLQKISQIMIGVVAGASFVILFFVFLFWLKNRTQEVGIFLSLGIPKQRILGQILLEAFMIAAVAVTLSFAVAPGVSKITADYLVSQQIEQAEVEEELNEGKVAKSGQDPEQEVTGVHVEITPQMIAFDSLGIVVLITTSVLTAGISVVKRNPRDILTS</sequence>
<feature type="domain" description="ABC3 transporter permease C-terminal" evidence="7">
    <location>
        <begin position="329"/>
        <end position="473"/>
    </location>
</feature>
<evidence type="ECO:0000256" key="5">
    <source>
        <dbReference type="ARBA" id="ARBA00023136"/>
    </source>
</evidence>
<proteinExistence type="predicted"/>
<evidence type="ECO:0000256" key="6">
    <source>
        <dbReference type="SAM" id="Phobius"/>
    </source>
</evidence>
<evidence type="ECO:0000313" key="9">
    <source>
        <dbReference type="EMBL" id="MBU3877214.1"/>
    </source>
</evidence>
<comment type="caution">
    <text evidence="9">The sequence shown here is derived from an EMBL/GenBank/DDBJ whole genome shotgun (WGS) entry which is preliminary data.</text>
</comment>
<keyword evidence="3 6" id="KW-0812">Transmembrane</keyword>
<dbReference type="Proteomes" id="UP000723714">
    <property type="component" value="Unassembled WGS sequence"/>
</dbReference>
<evidence type="ECO:0000313" key="10">
    <source>
        <dbReference type="Proteomes" id="UP000723714"/>
    </source>
</evidence>
<keyword evidence="4 6" id="KW-1133">Transmembrane helix</keyword>
<dbReference type="EMBL" id="JABACJ020000016">
    <property type="protein sequence ID" value="MBU3877214.1"/>
    <property type="molecule type" value="Genomic_DNA"/>
</dbReference>
<feature type="domain" description="MacB-like periplasmic core" evidence="8">
    <location>
        <begin position="106"/>
        <end position="296"/>
    </location>
</feature>
<keyword evidence="10" id="KW-1185">Reference proteome</keyword>
<dbReference type="Pfam" id="PF02687">
    <property type="entry name" value="FtsX"/>
    <property type="match status" value="1"/>
</dbReference>
<dbReference type="InterPro" id="IPR025857">
    <property type="entry name" value="MacB_PCD"/>
</dbReference>